<name>A0ABX7SV83_9FLAO</name>
<dbReference type="RefSeq" id="WP_207972278.1">
    <property type="nucleotide sequence ID" value="NZ_CP071795.1"/>
</dbReference>
<gene>
    <name evidence="1" type="ORF">JL193_02195</name>
</gene>
<accession>A0ABX7SV83</accession>
<keyword evidence="2" id="KW-1185">Reference proteome</keyword>
<organism evidence="1 2">
    <name type="scientific">Polaribacter batillariae</name>
    <dbReference type="NCBI Taxonomy" id="2808900"/>
    <lineage>
        <taxon>Bacteria</taxon>
        <taxon>Pseudomonadati</taxon>
        <taxon>Bacteroidota</taxon>
        <taxon>Flavobacteriia</taxon>
        <taxon>Flavobacteriales</taxon>
        <taxon>Flavobacteriaceae</taxon>
    </lineage>
</organism>
<dbReference type="EMBL" id="CP071795">
    <property type="protein sequence ID" value="QTD38139.1"/>
    <property type="molecule type" value="Genomic_DNA"/>
</dbReference>
<protein>
    <submittedName>
        <fullName evidence="1">Uncharacterized protein</fullName>
    </submittedName>
</protein>
<evidence type="ECO:0000313" key="2">
    <source>
        <dbReference type="Proteomes" id="UP000663935"/>
    </source>
</evidence>
<dbReference type="Proteomes" id="UP000663935">
    <property type="component" value="Chromosome"/>
</dbReference>
<sequence length="79" mass="8944">MWLPSKIVIDISEVDYESGDDMELLLDIPDSTSSVIILGDKNRKAISTLILGIDAEEDIVDNKFFFDDLEKGIEQLNRK</sequence>
<reference evidence="1 2" key="1">
    <citation type="submission" date="2021-03" db="EMBL/GenBank/DDBJ databases">
        <title>Complete genome of Polaribacter_sp.G4M1.</title>
        <authorList>
            <person name="Jeong S.W."/>
            <person name="Bae J.W."/>
        </authorList>
    </citation>
    <scope>NUCLEOTIDE SEQUENCE [LARGE SCALE GENOMIC DNA]</scope>
    <source>
        <strain evidence="1 2">G4M1</strain>
    </source>
</reference>
<proteinExistence type="predicted"/>
<evidence type="ECO:0000313" key="1">
    <source>
        <dbReference type="EMBL" id="QTD38139.1"/>
    </source>
</evidence>